<evidence type="ECO:0000256" key="1">
    <source>
        <dbReference type="SAM" id="MobiDB-lite"/>
    </source>
</evidence>
<keyword evidence="4" id="KW-1185">Reference proteome</keyword>
<organism evidence="3 4">
    <name type="scientific">Tetrapyrgos nigripes</name>
    <dbReference type="NCBI Taxonomy" id="182062"/>
    <lineage>
        <taxon>Eukaryota</taxon>
        <taxon>Fungi</taxon>
        <taxon>Dikarya</taxon>
        <taxon>Basidiomycota</taxon>
        <taxon>Agaricomycotina</taxon>
        <taxon>Agaricomycetes</taxon>
        <taxon>Agaricomycetidae</taxon>
        <taxon>Agaricales</taxon>
        <taxon>Marasmiineae</taxon>
        <taxon>Marasmiaceae</taxon>
        <taxon>Tetrapyrgos</taxon>
    </lineage>
</organism>
<feature type="chain" id="PRO_5034986646" evidence="2">
    <location>
        <begin position="22"/>
        <end position="263"/>
    </location>
</feature>
<keyword evidence="2" id="KW-0732">Signal</keyword>
<protein>
    <submittedName>
        <fullName evidence="3">Uncharacterized protein</fullName>
    </submittedName>
</protein>
<dbReference type="PROSITE" id="PS51257">
    <property type="entry name" value="PROKAR_LIPOPROTEIN"/>
    <property type="match status" value="1"/>
</dbReference>
<name>A0A8H5CLR6_9AGAR</name>
<evidence type="ECO:0000313" key="3">
    <source>
        <dbReference type="EMBL" id="KAF5343803.1"/>
    </source>
</evidence>
<dbReference type="EMBL" id="JAACJM010000133">
    <property type="protein sequence ID" value="KAF5343803.1"/>
    <property type="molecule type" value="Genomic_DNA"/>
</dbReference>
<reference evidence="3 4" key="1">
    <citation type="journal article" date="2020" name="ISME J.">
        <title>Uncovering the hidden diversity of litter-decomposition mechanisms in mushroom-forming fungi.</title>
        <authorList>
            <person name="Floudas D."/>
            <person name="Bentzer J."/>
            <person name="Ahren D."/>
            <person name="Johansson T."/>
            <person name="Persson P."/>
            <person name="Tunlid A."/>
        </authorList>
    </citation>
    <scope>NUCLEOTIDE SEQUENCE [LARGE SCALE GENOMIC DNA]</scope>
    <source>
        <strain evidence="3 4">CBS 291.85</strain>
    </source>
</reference>
<evidence type="ECO:0000256" key="2">
    <source>
        <dbReference type="SAM" id="SignalP"/>
    </source>
</evidence>
<accession>A0A8H5CLR6</accession>
<dbReference type="OrthoDB" id="2935717at2759"/>
<feature type="region of interest" description="Disordered" evidence="1">
    <location>
        <begin position="241"/>
        <end position="263"/>
    </location>
</feature>
<dbReference type="AlphaFoldDB" id="A0A8H5CLR6"/>
<sequence length="263" mass="29470">MQILKLSKFVAFSLTITGIFAGSCETFNFRADGGRALCSRDAAYKWDGKSTSVTKEYDDHVDAKNTCDHVLQLNIAIQVIKSRFCPSLDDSRLSNEEKTSSLEKLKNIINKGESPSERNTFFVTEDVDALKGRAVEIWNEKNQFLPKMYLVSEKINKSPYSPQKLIATGDYLSKTGANSVEVAIRLDTAMKKEAAKSRSSEQKKRGFTLKTKDKLGKDIRSTEDTWRAFLKWYEEVVTEAEKEMNTAAQASNSRSKDSGSGKS</sequence>
<proteinExistence type="predicted"/>
<gene>
    <name evidence="3" type="ORF">D9758_016216</name>
</gene>
<feature type="signal peptide" evidence="2">
    <location>
        <begin position="1"/>
        <end position="21"/>
    </location>
</feature>
<feature type="compositionally biased region" description="Basic and acidic residues" evidence="1">
    <location>
        <begin position="254"/>
        <end position="263"/>
    </location>
</feature>
<dbReference type="Proteomes" id="UP000559256">
    <property type="component" value="Unassembled WGS sequence"/>
</dbReference>
<comment type="caution">
    <text evidence="3">The sequence shown here is derived from an EMBL/GenBank/DDBJ whole genome shotgun (WGS) entry which is preliminary data.</text>
</comment>
<evidence type="ECO:0000313" key="4">
    <source>
        <dbReference type="Proteomes" id="UP000559256"/>
    </source>
</evidence>